<feature type="transmembrane region" description="Helical" evidence="6">
    <location>
        <begin position="219"/>
        <end position="239"/>
    </location>
</feature>
<feature type="transmembrane region" description="Helical" evidence="6">
    <location>
        <begin position="6"/>
        <end position="35"/>
    </location>
</feature>
<protein>
    <submittedName>
        <fullName evidence="8">Integral membrane C-type cytochrome biogenesis protein DipZ</fullName>
    </submittedName>
</protein>
<dbReference type="Pfam" id="PF00578">
    <property type="entry name" value="AhpC-TSA"/>
    <property type="match status" value="1"/>
</dbReference>
<feature type="transmembrane region" description="Helical" evidence="6">
    <location>
        <begin position="98"/>
        <end position="120"/>
    </location>
</feature>
<reference evidence="8 9" key="1">
    <citation type="submission" date="2013-03" db="EMBL/GenBank/DDBJ databases">
        <title>Reference genome for the Human Microbiome Project.</title>
        <authorList>
            <person name="Aqrawi P."/>
            <person name="Ayvaz T."/>
            <person name="Bess C."/>
            <person name="Blankenburg K."/>
            <person name="Coyle M."/>
            <person name="Deng J."/>
            <person name="Forbes L."/>
            <person name="Fowler G."/>
            <person name="Francisco L."/>
            <person name="Fu Q."/>
            <person name="Gibbs R."/>
            <person name="Gross S."/>
            <person name="Gubbala S."/>
            <person name="Hale W."/>
            <person name="Hemphill L."/>
            <person name="Highlander S."/>
            <person name="Hirani K."/>
            <person name="Jackson L."/>
            <person name="Jakkamsetti A."/>
            <person name="Javaid M."/>
            <person name="Jayaseelan J.C."/>
            <person name="Jiang H."/>
            <person name="Joshi V."/>
            <person name="Korchina V."/>
            <person name="Kovar C."/>
            <person name="Lara F."/>
            <person name="Lee S."/>
            <person name="Liu Y."/>
            <person name="Mata R."/>
            <person name="Mathew T."/>
            <person name="Munidasa M."/>
            <person name="Muzny D."/>
            <person name="Nazareth L."/>
            <person name="Ngo R."/>
            <person name="Nguyen L."/>
            <person name="Nguyen N."/>
            <person name="Okwuonu G."/>
            <person name="Ongeri F."/>
            <person name="Palculict T."/>
            <person name="Patil S."/>
            <person name="Petrosino J."/>
            <person name="Pham C."/>
            <person name="Pham P."/>
            <person name="Pu L.-L."/>
            <person name="Qin X."/>
            <person name="Qu J."/>
            <person name="Reid J."/>
            <person name="Ross M."/>
            <person name="Ruth R."/>
            <person name="Saada N."/>
            <person name="San Lucas F."/>
            <person name="Santibanez J."/>
            <person name="Shang Y."/>
            <person name="Simmons D."/>
            <person name="Song X.-Z."/>
            <person name="Tang L.-Y."/>
            <person name="Thornton R."/>
            <person name="Warren J."/>
            <person name="Weissenberger G."/>
            <person name="Wilczek-Boney K."/>
            <person name="Worley K."/>
            <person name="Youmans B."/>
            <person name="Zhang J."/>
            <person name="Zhang L."/>
            <person name="Zhao Z."/>
            <person name="Zhou C."/>
            <person name="Zhu D."/>
            <person name="Zhu Y."/>
        </authorList>
    </citation>
    <scope>NUCLEOTIDE SEQUENCE [LARGE SCALE GENOMIC DNA]</scope>
    <source>
        <strain evidence="8 9">F0333</strain>
    </source>
</reference>
<comment type="subcellular location">
    <subcellularLocation>
        <location evidence="1">Cell membrane</location>
        <topology evidence="1">Multi-pass membrane protein</topology>
    </subcellularLocation>
</comment>
<keyword evidence="4 6" id="KW-1133">Transmembrane helix</keyword>
<organism evidence="8 9">
    <name type="scientific">Schaalia cardiffensis F0333</name>
    <dbReference type="NCBI Taxonomy" id="888050"/>
    <lineage>
        <taxon>Bacteria</taxon>
        <taxon>Bacillati</taxon>
        <taxon>Actinomycetota</taxon>
        <taxon>Actinomycetes</taxon>
        <taxon>Actinomycetales</taxon>
        <taxon>Actinomycetaceae</taxon>
        <taxon>Schaalia</taxon>
    </lineage>
</organism>
<evidence type="ECO:0000313" key="9">
    <source>
        <dbReference type="Proteomes" id="UP000013015"/>
    </source>
</evidence>
<dbReference type="Proteomes" id="UP000013015">
    <property type="component" value="Unassembled WGS sequence"/>
</dbReference>
<dbReference type="InterPro" id="IPR000866">
    <property type="entry name" value="AhpC/TSA"/>
</dbReference>
<dbReference type="PROSITE" id="PS51352">
    <property type="entry name" value="THIOREDOXIN_2"/>
    <property type="match status" value="1"/>
</dbReference>
<feature type="transmembrane region" description="Helical" evidence="6">
    <location>
        <begin position="141"/>
        <end position="166"/>
    </location>
</feature>
<dbReference type="InterPro" id="IPR003834">
    <property type="entry name" value="Cyt_c_assmbl_TM_dom"/>
</dbReference>
<dbReference type="Gene3D" id="2.60.120.260">
    <property type="entry name" value="Galactose-binding domain-like"/>
    <property type="match status" value="1"/>
</dbReference>
<comment type="caution">
    <text evidence="8">The sequence shown here is derived from an EMBL/GenBank/DDBJ whole genome shotgun (WGS) entry which is preliminary data.</text>
</comment>
<dbReference type="SUPFAM" id="SSF52833">
    <property type="entry name" value="Thioredoxin-like"/>
    <property type="match status" value="1"/>
</dbReference>
<name>N6W460_9ACTO</name>
<feature type="transmembrane region" description="Helical" evidence="6">
    <location>
        <begin position="68"/>
        <end position="92"/>
    </location>
</feature>
<dbReference type="AlphaFoldDB" id="N6W460"/>
<dbReference type="GO" id="GO:0005886">
    <property type="term" value="C:plasma membrane"/>
    <property type="evidence" value="ECO:0007669"/>
    <property type="project" value="UniProtKB-SubCell"/>
</dbReference>
<keyword evidence="2" id="KW-1003">Cell membrane</keyword>
<dbReference type="InterPro" id="IPR050553">
    <property type="entry name" value="Thioredoxin_ResA/DsbE_sf"/>
</dbReference>
<dbReference type="Pfam" id="PF02683">
    <property type="entry name" value="DsbD_TM"/>
    <property type="match status" value="1"/>
</dbReference>
<gene>
    <name evidence="8" type="primary">dipZ</name>
    <name evidence="8" type="ORF">HMPREF9004_1857</name>
</gene>
<dbReference type="RefSeq" id="WP_005964819.1">
    <property type="nucleotide sequence ID" value="NZ_CP040505.1"/>
</dbReference>
<keyword evidence="9" id="KW-1185">Reference proteome</keyword>
<dbReference type="PATRIC" id="fig|888050.3.peg.1775"/>
<dbReference type="HOGENOM" id="CLU_033708_0_0_11"/>
<keyword evidence="3 6" id="KW-0812">Transmembrane</keyword>
<dbReference type="eggNOG" id="COG0526">
    <property type="taxonomic scope" value="Bacteria"/>
</dbReference>
<evidence type="ECO:0000256" key="3">
    <source>
        <dbReference type="ARBA" id="ARBA00022692"/>
    </source>
</evidence>
<evidence type="ECO:0000256" key="6">
    <source>
        <dbReference type="SAM" id="Phobius"/>
    </source>
</evidence>
<feature type="transmembrane region" description="Helical" evidence="6">
    <location>
        <begin position="178"/>
        <end position="198"/>
    </location>
</feature>
<dbReference type="GO" id="GO:0016491">
    <property type="term" value="F:oxidoreductase activity"/>
    <property type="evidence" value="ECO:0007669"/>
    <property type="project" value="InterPro"/>
</dbReference>
<dbReference type="PANTHER" id="PTHR42852">
    <property type="entry name" value="THIOL:DISULFIDE INTERCHANGE PROTEIN DSBE"/>
    <property type="match status" value="1"/>
</dbReference>
<dbReference type="GO" id="GO:0016209">
    <property type="term" value="F:antioxidant activity"/>
    <property type="evidence" value="ECO:0007669"/>
    <property type="project" value="InterPro"/>
</dbReference>
<dbReference type="EMBL" id="AQHZ01000029">
    <property type="protein sequence ID" value="ENO17315.1"/>
    <property type="molecule type" value="Genomic_DNA"/>
</dbReference>
<evidence type="ECO:0000256" key="1">
    <source>
        <dbReference type="ARBA" id="ARBA00004651"/>
    </source>
</evidence>
<evidence type="ECO:0000256" key="2">
    <source>
        <dbReference type="ARBA" id="ARBA00022475"/>
    </source>
</evidence>
<dbReference type="eggNOG" id="COG0785">
    <property type="taxonomic scope" value="Bacteria"/>
</dbReference>
<feature type="domain" description="Thioredoxin" evidence="7">
    <location>
        <begin position="270"/>
        <end position="424"/>
    </location>
</feature>
<dbReference type="Pfam" id="PF17991">
    <property type="entry name" value="Thioredoxin_10"/>
    <property type="match status" value="1"/>
</dbReference>
<accession>N6W460</accession>
<dbReference type="InterPro" id="IPR041017">
    <property type="entry name" value="Thioredoxin_10"/>
</dbReference>
<dbReference type="InterPro" id="IPR013766">
    <property type="entry name" value="Thioredoxin_domain"/>
</dbReference>
<keyword evidence="5 6" id="KW-0472">Membrane</keyword>
<evidence type="ECO:0000256" key="5">
    <source>
        <dbReference type="ARBA" id="ARBA00023136"/>
    </source>
</evidence>
<dbReference type="GO" id="GO:0017004">
    <property type="term" value="P:cytochrome complex assembly"/>
    <property type="evidence" value="ECO:0007669"/>
    <property type="project" value="InterPro"/>
</dbReference>
<evidence type="ECO:0000259" key="7">
    <source>
        <dbReference type="PROSITE" id="PS51352"/>
    </source>
</evidence>
<evidence type="ECO:0000256" key="4">
    <source>
        <dbReference type="ARBA" id="ARBA00022989"/>
    </source>
</evidence>
<dbReference type="Gene3D" id="3.40.30.10">
    <property type="entry name" value="Glutaredoxin"/>
    <property type="match status" value="1"/>
</dbReference>
<proteinExistence type="predicted"/>
<sequence>MKGGLVLSVALIGLLGGFITGISPCILPVLPVIFLSGGAQSARPTIQIAGPLAPKSEPQSEASKWRPYLVVAGLVVSFTFFTLLGSALLSLLHLPQSFIQWTGVVLLTVIGIGMLVPRVMEVLEKPFLRFGRSTGQKKPSNGLLLGIVLGAAYVPCAGPVLAAVSVAGTTGRIGPETLVLAFSFALGTAIPLLFFALAGRRLTERIAAFRSHQRQIRSIAGIAMIALALGIVTGAPAAIQRALPDYSSSLQQRTDEALNGYSSRCVPGAEGLADCGPLPKVEGIKGWINTPDGGAIAQEEITRGVTLIDFWAYSCINCQRSVPGIEKLYETYKDSGLQVIGVHAPEYAFEKVAENVEAGTKKLGITYPVALDSDLVTWTNFDNHYWPAHYLSDASGTVRAIRFGEGGEGATENQIRTLLKEADPDVNLPAPVFAKNEPETNLANDRTPETYLGALRAERHQGTPSARGRLLAGEGEYAFPDKLATHFFALEGKWNVSGESITPSEEGEGGKLRLHYKGKRVDLVISGSGVLTWTLDGERKSLEIEGAPNSMTLVDMPESGEGILELEVPAGLALYSFTFG</sequence>
<dbReference type="PANTHER" id="PTHR42852:SF13">
    <property type="entry name" value="PROTEIN DIPZ"/>
    <property type="match status" value="1"/>
</dbReference>
<dbReference type="STRING" id="888050.HMPREF9004_1857"/>
<dbReference type="InterPro" id="IPR036249">
    <property type="entry name" value="Thioredoxin-like_sf"/>
</dbReference>
<evidence type="ECO:0000313" key="8">
    <source>
        <dbReference type="EMBL" id="ENO17315.1"/>
    </source>
</evidence>